<dbReference type="SUPFAM" id="SSF81296">
    <property type="entry name" value="E set domains"/>
    <property type="match status" value="1"/>
</dbReference>
<reference evidence="3" key="1">
    <citation type="submission" date="2019-03" db="EMBL/GenBank/DDBJ databases">
        <title>Single cell metagenomics reveals metabolic interactions within the superorganism composed of flagellate Streblomastix strix and complex community of Bacteroidetes bacteria on its surface.</title>
        <authorList>
            <person name="Treitli S.C."/>
            <person name="Kolisko M."/>
            <person name="Husnik F."/>
            <person name="Keeling P."/>
            <person name="Hampl V."/>
        </authorList>
    </citation>
    <scope>NUCLEOTIDE SEQUENCE</scope>
    <source>
        <strain evidence="3">STM</strain>
    </source>
</reference>
<comment type="caution">
    <text evidence="3">The sequence shown here is derived from an EMBL/GenBank/DDBJ whole genome shotgun (WGS) entry which is preliminary data.</text>
</comment>
<dbReference type="InterPro" id="IPR002909">
    <property type="entry name" value="IPT_dom"/>
</dbReference>
<organism evidence="3">
    <name type="scientific">termite gut metagenome</name>
    <dbReference type="NCBI Taxonomy" id="433724"/>
    <lineage>
        <taxon>unclassified sequences</taxon>
        <taxon>metagenomes</taxon>
        <taxon>organismal metagenomes</taxon>
    </lineage>
</organism>
<dbReference type="Gene3D" id="2.60.40.10">
    <property type="entry name" value="Immunoglobulins"/>
    <property type="match status" value="1"/>
</dbReference>
<dbReference type="InterPro" id="IPR001258">
    <property type="entry name" value="NHL_repeat"/>
</dbReference>
<dbReference type="AlphaFoldDB" id="A0A5J4RYL2"/>
<feature type="domain" description="IPT/TIG" evidence="2">
    <location>
        <begin position="49"/>
        <end position="127"/>
    </location>
</feature>
<dbReference type="SUPFAM" id="SSF63825">
    <property type="entry name" value="YWTD domain"/>
    <property type="match status" value="1"/>
</dbReference>
<dbReference type="Pfam" id="PF01833">
    <property type="entry name" value="TIG"/>
    <property type="match status" value="1"/>
</dbReference>
<dbReference type="InterPro" id="IPR014756">
    <property type="entry name" value="Ig_E-set"/>
</dbReference>
<dbReference type="EMBL" id="SNRY01000612">
    <property type="protein sequence ID" value="KAA6338492.1"/>
    <property type="molecule type" value="Genomic_DNA"/>
</dbReference>
<dbReference type="InterPro" id="IPR013783">
    <property type="entry name" value="Ig-like_fold"/>
</dbReference>
<name>A0A5J4RYL2_9ZZZZ</name>
<protein>
    <recommendedName>
        <fullName evidence="2">IPT/TIG domain-containing protein</fullName>
    </recommendedName>
</protein>
<dbReference type="Gene3D" id="2.120.10.30">
    <property type="entry name" value="TolB, C-terminal domain"/>
    <property type="match status" value="1"/>
</dbReference>
<accession>A0A5J4RYL2</accession>
<dbReference type="PANTHER" id="PTHR13833">
    <property type="match status" value="1"/>
</dbReference>
<dbReference type="InterPro" id="IPR011042">
    <property type="entry name" value="6-blade_b-propeller_TolB-like"/>
</dbReference>
<proteinExistence type="predicted"/>
<sequence>MEQRSKLIHWNTLRKLLFTVLCVCLLGFVSCRDKDSSQEAYDPSKPVQLTSFYPDSGKYLEKVILTGENFGLDPDNIKVYFNSKRATVIGAIGNRMYTIAPRLPGDTCIISVVVGKDSVTYDKFFRYKAVVSVSTITGTGLSTEYQEGDVSEAILQPRYVCIDNEDNIFMTIWGHENSVYDGSKAYTCFSRLNEVEGMVSTVLGSTVCNIPCADPVTGVISVPTQTTVGSFITCDPKEHWAPRYREMKWSPLITDRPSQGWKHCMVVNPADGFLYTRYHFGHVVKINPQTLEVELVYKTTVGNGDTYGLTFRPGEPNILYMSFWSDSGLGFLKHSICSIDVTDPENTFKKLSGASSDGGHRDGPLEEALFRQPAQIYCDAEGNLYVADCGNHCIRRITPTNRVETVLGMPGTAGWKDGGKEVALFDHPMGIGISKDGSVYVGDWGNSRLRKLSIN</sequence>
<dbReference type="PROSITE" id="PS51257">
    <property type="entry name" value="PROKAR_LIPOPROTEIN"/>
    <property type="match status" value="1"/>
</dbReference>
<gene>
    <name evidence="3" type="ORF">EZS27_013515</name>
</gene>
<evidence type="ECO:0000259" key="2">
    <source>
        <dbReference type="Pfam" id="PF01833"/>
    </source>
</evidence>
<dbReference type="Pfam" id="PF01436">
    <property type="entry name" value="NHL"/>
    <property type="match status" value="1"/>
</dbReference>
<evidence type="ECO:0000256" key="1">
    <source>
        <dbReference type="ARBA" id="ARBA00022737"/>
    </source>
</evidence>
<dbReference type="PANTHER" id="PTHR13833:SF71">
    <property type="entry name" value="NHL DOMAIN-CONTAINING PROTEIN"/>
    <property type="match status" value="1"/>
</dbReference>
<keyword evidence="1" id="KW-0677">Repeat</keyword>
<evidence type="ECO:0000313" key="3">
    <source>
        <dbReference type="EMBL" id="KAA6338492.1"/>
    </source>
</evidence>